<name>A0A0C3QJ14_9AGAM</name>
<dbReference type="HOGENOM" id="CLU_3015943_0_0_1"/>
<reference evidence="3" key="2">
    <citation type="submission" date="2015-01" db="EMBL/GenBank/DDBJ databases">
        <title>Evolutionary Origins and Diversification of the Mycorrhizal Mutualists.</title>
        <authorList>
            <consortium name="DOE Joint Genome Institute"/>
            <consortium name="Mycorrhizal Genomics Consortium"/>
            <person name="Kohler A."/>
            <person name="Kuo A."/>
            <person name="Nagy L.G."/>
            <person name="Floudas D."/>
            <person name="Copeland A."/>
            <person name="Barry K.W."/>
            <person name="Cichocki N."/>
            <person name="Veneault-Fourrey C."/>
            <person name="LaButti K."/>
            <person name="Lindquist E.A."/>
            <person name="Lipzen A."/>
            <person name="Lundell T."/>
            <person name="Morin E."/>
            <person name="Murat C."/>
            <person name="Riley R."/>
            <person name="Ohm R."/>
            <person name="Sun H."/>
            <person name="Tunlid A."/>
            <person name="Henrissat B."/>
            <person name="Grigoriev I.V."/>
            <person name="Hibbett D.S."/>
            <person name="Martin F."/>
        </authorList>
    </citation>
    <scope>NUCLEOTIDE SEQUENCE [LARGE SCALE GENOMIC DNA]</scope>
    <source>
        <strain evidence="3">MUT 4182</strain>
    </source>
</reference>
<evidence type="ECO:0000313" key="2">
    <source>
        <dbReference type="EMBL" id="KIO26064.1"/>
    </source>
</evidence>
<gene>
    <name evidence="2" type="ORF">M407DRAFT_243865</name>
</gene>
<proteinExistence type="predicted"/>
<evidence type="ECO:0000313" key="3">
    <source>
        <dbReference type="Proteomes" id="UP000054248"/>
    </source>
</evidence>
<dbReference type="EMBL" id="KN823030">
    <property type="protein sequence ID" value="KIO26064.1"/>
    <property type="molecule type" value="Genomic_DNA"/>
</dbReference>
<protein>
    <submittedName>
        <fullName evidence="2">Uncharacterized protein</fullName>
    </submittedName>
</protein>
<dbReference type="AlphaFoldDB" id="A0A0C3QJ14"/>
<reference evidence="2 3" key="1">
    <citation type="submission" date="2014-04" db="EMBL/GenBank/DDBJ databases">
        <authorList>
            <consortium name="DOE Joint Genome Institute"/>
            <person name="Kuo A."/>
            <person name="Girlanda M."/>
            <person name="Perotto S."/>
            <person name="Kohler A."/>
            <person name="Nagy L.G."/>
            <person name="Floudas D."/>
            <person name="Copeland A."/>
            <person name="Barry K.W."/>
            <person name="Cichocki N."/>
            <person name="Veneault-Fourrey C."/>
            <person name="LaButti K."/>
            <person name="Lindquist E.A."/>
            <person name="Lipzen A."/>
            <person name="Lundell T."/>
            <person name="Morin E."/>
            <person name="Murat C."/>
            <person name="Sun H."/>
            <person name="Tunlid A."/>
            <person name="Henrissat B."/>
            <person name="Grigoriev I.V."/>
            <person name="Hibbett D.S."/>
            <person name="Martin F."/>
            <person name="Nordberg H.P."/>
            <person name="Cantor M.N."/>
            <person name="Hua S.X."/>
        </authorList>
    </citation>
    <scope>NUCLEOTIDE SEQUENCE [LARGE SCALE GENOMIC DNA]</scope>
    <source>
        <strain evidence="2 3">MUT 4182</strain>
    </source>
</reference>
<dbReference type="Proteomes" id="UP000054248">
    <property type="component" value="Unassembled WGS sequence"/>
</dbReference>
<sequence>MLAGNDNIHNLDANNPRDHDHHQCECDKLLHQSSHIYINTGKSFDSGHSGNWPAFV</sequence>
<evidence type="ECO:0000256" key="1">
    <source>
        <dbReference type="SAM" id="MobiDB-lite"/>
    </source>
</evidence>
<feature type="region of interest" description="Disordered" evidence="1">
    <location>
        <begin position="1"/>
        <end position="22"/>
    </location>
</feature>
<keyword evidence="3" id="KW-1185">Reference proteome</keyword>
<accession>A0A0C3QJ14</accession>
<organism evidence="2 3">
    <name type="scientific">Tulasnella calospora MUT 4182</name>
    <dbReference type="NCBI Taxonomy" id="1051891"/>
    <lineage>
        <taxon>Eukaryota</taxon>
        <taxon>Fungi</taxon>
        <taxon>Dikarya</taxon>
        <taxon>Basidiomycota</taxon>
        <taxon>Agaricomycotina</taxon>
        <taxon>Agaricomycetes</taxon>
        <taxon>Cantharellales</taxon>
        <taxon>Tulasnellaceae</taxon>
        <taxon>Tulasnella</taxon>
    </lineage>
</organism>